<dbReference type="RefSeq" id="WP_144351713.1">
    <property type="nucleotide sequence ID" value="NZ_CP036259.1"/>
</dbReference>
<dbReference type="InterPro" id="IPR013974">
    <property type="entry name" value="SAF"/>
</dbReference>
<evidence type="ECO:0000259" key="3">
    <source>
        <dbReference type="SMART" id="SM00858"/>
    </source>
</evidence>
<dbReference type="SMART" id="SM00858">
    <property type="entry name" value="SAF"/>
    <property type="match status" value="1"/>
</dbReference>
<feature type="domain" description="SAF" evidence="3">
    <location>
        <begin position="10"/>
        <end position="81"/>
    </location>
</feature>
<accession>A0A517DY72</accession>
<dbReference type="PANTHER" id="PTHR30536:SF5">
    <property type="entry name" value="ALTRONATE DEHYDRATASE"/>
    <property type="match status" value="1"/>
</dbReference>
<dbReference type="PANTHER" id="PTHR30536">
    <property type="entry name" value="ALTRONATE/GALACTARATE DEHYDRATASE"/>
    <property type="match status" value="1"/>
</dbReference>
<comment type="similarity">
    <text evidence="1">Belongs to the UxaA family.</text>
</comment>
<evidence type="ECO:0000256" key="1">
    <source>
        <dbReference type="ARBA" id="ARBA00010986"/>
    </source>
</evidence>
<dbReference type="InterPro" id="IPR052172">
    <property type="entry name" value="UxaA_altronate/galactarate_dh"/>
</dbReference>
<dbReference type="InterPro" id="IPR007392">
    <property type="entry name" value="GD_AH_second"/>
</dbReference>
<sequence length="494" mass="52741">MALLQIQANDNVAVTLAPVAAGEELAINGQCLRAAVAVDKGHKIALGYIAAGQKIIKYGFPIGIAAADIKAGDWVHTHNLTTGLGEILAYEYKPELTELRPAAAKMFQGYCRPDGKVGIRNEIWIVPTVGCVNKNAELIARQAAREYGGMEHIDGIFELKHPYGCSQMGEDQLTTQRILADLVAHPNAGAVLVLGLGCENNNIGEFKKVLGSYNPDRVKFLEAQAVEDEIAEGVRLIGELAGYARQFSRQDCPASELIIGLKCGGSDGFSGITANPLVGAFSDRLTAMGGTTVLSEVPEMFGAETILMNRAANREVFEKTVRLINGFKEYFAAHNQAIYENPSPGNKQGGISSLEDKSLGCTQKGGTSSVTDVLNYGEQVKTRGLNLLSGPGNDGVATTVLAAAGCHMILFTTGRGTPLGTVVPTVKVATNSELFSKKRNWMDFDAGRLLTGMKLEPLADLFVDYVLAVASGRQTQAEKMGFREIAIFKNGVTL</sequence>
<organism evidence="4 5">
    <name type="scientific">Sporomusa termitida</name>
    <dbReference type="NCBI Taxonomy" id="2377"/>
    <lineage>
        <taxon>Bacteria</taxon>
        <taxon>Bacillati</taxon>
        <taxon>Bacillota</taxon>
        <taxon>Negativicutes</taxon>
        <taxon>Selenomonadales</taxon>
        <taxon>Sporomusaceae</taxon>
        <taxon>Sporomusa</taxon>
    </lineage>
</organism>
<keyword evidence="2 4" id="KW-0456">Lyase</keyword>
<dbReference type="AlphaFoldDB" id="A0A517DY72"/>
<evidence type="ECO:0000256" key="2">
    <source>
        <dbReference type="ARBA" id="ARBA00023239"/>
    </source>
</evidence>
<dbReference type="CDD" id="cd11613">
    <property type="entry name" value="SAF_AH_GD"/>
    <property type="match status" value="1"/>
</dbReference>
<keyword evidence="5" id="KW-1185">Reference proteome</keyword>
<dbReference type="EC" id="4.2.1.7" evidence="4"/>
<dbReference type="Pfam" id="PF04295">
    <property type="entry name" value="GD_AH_second"/>
    <property type="match status" value="1"/>
</dbReference>
<proteinExistence type="inferred from homology"/>
<dbReference type="Gene3D" id="2.30.130.110">
    <property type="match status" value="1"/>
</dbReference>
<protein>
    <submittedName>
        <fullName evidence="4">Altronate dehydratase</fullName>
        <ecNumber evidence="4">4.2.1.7</ecNumber>
    </submittedName>
</protein>
<dbReference type="EMBL" id="CP036259">
    <property type="protein sequence ID" value="QDR82314.1"/>
    <property type="molecule type" value="Genomic_DNA"/>
</dbReference>
<evidence type="ECO:0000313" key="4">
    <source>
        <dbReference type="EMBL" id="QDR82314.1"/>
    </source>
</evidence>
<reference evidence="4 5" key="1">
    <citation type="submission" date="2019-02" db="EMBL/GenBank/DDBJ databases">
        <title>Closed genome of Sporomusa termitida DSM 4440.</title>
        <authorList>
            <person name="Poehlein A."/>
            <person name="Daniel R."/>
        </authorList>
    </citation>
    <scope>NUCLEOTIDE SEQUENCE [LARGE SCALE GENOMIC DNA]</scope>
    <source>
        <strain evidence="4 5">DSM 4440</strain>
    </source>
</reference>
<dbReference type="GO" id="GO:0008789">
    <property type="term" value="F:altronate dehydratase activity"/>
    <property type="evidence" value="ECO:0007669"/>
    <property type="project" value="UniProtKB-EC"/>
</dbReference>
<evidence type="ECO:0000313" key="5">
    <source>
        <dbReference type="Proteomes" id="UP000320776"/>
    </source>
</evidence>
<name>A0A517DY72_9FIRM</name>
<gene>
    <name evidence="4" type="primary">uxaA_3</name>
    <name evidence="4" type="ORF">SPTER_37390</name>
</gene>
<dbReference type="InterPro" id="IPR044144">
    <property type="entry name" value="SAF_UxaA/GarD"/>
</dbReference>
<dbReference type="InterPro" id="IPR048332">
    <property type="entry name" value="GD_AH_C"/>
</dbReference>
<dbReference type="Proteomes" id="UP000320776">
    <property type="component" value="Chromosome"/>
</dbReference>
<dbReference type="Pfam" id="PF08666">
    <property type="entry name" value="SAF"/>
    <property type="match status" value="1"/>
</dbReference>
<dbReference type="KEGG" id="sted:SPTER_37390"/>
<dbReference type="GO" id="GO:0019698">
    <property type="term" value="P:D-galacturonate catabolic process"/>
    <property type="evidence" value="ECO:0007669"/>
    <property type="project" value="TreeGrafter"/>
</dbReference>
<dbReference type="OrthoDB" id="9804574at2"/>
<dbReference type="Pfam" id="PF20629">
    <property type="entry name" value="GD_AH_C"/>
    <property type="match status" value="1"/>
</dbReference>